<sequence length="109" mass="12811">MEGLIPMVYKAIKRNNIRRQYRCLSTGVSQSYDKLLYDHVDETRHVDNHDVEEGKKKGHRRFGSMGDYEMKSGYNLNYDGYEGNNNSNPPRQLKRYTSHRMFSCITGEI</sequence>
<organism evidence="1 2">
    <name type="scientific">Saponaria officinalis</name>
    <name type="common">Common soapwort</name>
    <name type="synonym">Lychnis saponaria</name>
    <dbReference type="NCBI Taxonomy" id="3572"/>
    <lineage>
        <taxon>Eukaryota</taxon>
        <taxon>Viridiplantae</taxon>
        <taxon>Streptophyta</taxon>
        <taxon>Embryophyta</taxon>
        <taxon>Tracheophyta</taxon>
        <taxon>Spermatophyta</taxon>
        <taxon>Magnoliopsida</taxon>
        <taxon>eudicotyledons</taxon>
        <taxon>Gunneridae</taxon>
        <taxon>Pentapetalae</taxon>
        <taxon>Caryophyllales</taxon>
        <taxon>Caryophyllaceae</taxon>
        <taxon>Caryophylleae</taxon>
        <taxon>Saponaria</taxon>
    </lineage>
</organism>
<gene>
    <name evidence="1" type="ORF">RND81_14G079200</name>
</gene>
<dbReference type="AlphaFoldDB" id="A0AAW1GM25"/>
<evidence type="ECO:0000313" key="1">
    <source>
        <dbReference type="EMBL" id="KAK9664947.1"/>
    </source>
</evidence>
<dbReference type="PANTHER" id="PTHR35485:SF4">
    <property type="entry name" value="EXPRESSED PROTEIN"/>
    <property type="match status" value="1"/>
</dbReference>
<evidence type="ECO:0000313" key="2">
    <source>
        <dbReference type="Proteomes" id="UP001443914"/>
    </source>
</evidence>
<dbReference type="EMBL" id="JBDFQZ010000014">
    <property type="protein sequence ID" value="KAK9664947.1"/>
    <property type="molecule type" value="Genomic_DNA"/>
</dbReference>
<comment type="caution">
    <text evidence="1">The sequence shown here is derived from an EMBL/GenBank/DDBJ whole genome shotgun (WGS) entry which is preliminary data.</text>
</comment>
<keyword evidence="2" id="KW-1185">Reference proteome</keyword>
<dbReference type="PANTHER" id="PTHR35485">
    <property type="entry name" value="OS01G0888900 PROTEIN"/>
    <property type="match status" value="1"/>
</dbReference>
<name>A0AAW1GM25_SAPOF</name>
<proteinExistence type="predicted"/>
<accession>A0AAW1GM25</accession>
<reference evidence="1" key="1">
    <citation type="submission" date="2024-03" db="EMBL/GenBank/DDBJ databases">
        <title>WGS assembly of Saponaria officinalis var. Norfolk2.</title>
        <authorList>
            <person name="Jenkins J."/>
            <person name="Shu S."/>
            <person name="Grimwood J."/>
            <person name="Barry K."/>
            <person name="Goodstein D."/>
            <person name="Schmutz J."/>
            <person name="Leebens-Mack J."/>
            <person name="Osbourn A."/>
        </authorList>
    </citation>
    <scope>NUCLEOTIDE SEQUENCE [LARGE SCALE GENOMIC DNA]</scope>
    <source>
        <strain evidence="1">JIC</strain>
    </source>
</reference>
<protein>
    <submittedName>
        <fullName evidence="1">Uncharacterized protein</fullName>
    </submittedName>
</protein>
<dbReference type="Proteomes" id="UP001443914">
    <property type="component" value="Unassembled WGS sequence"/>
</dbReference>